<dbReference type="Gene3D" id="2.130.10.10">
    <property type="entry name" value="YVTN repeat-like/Quinoprotein amine dehydrogenase"/>
    <property type="match status" value="1"/>
</dbReference>
<dbReference type="InterPro" id="IPR036322">
    <property type="entry name" value="WD40_repeat_dom_sf"/>
</dbReference>
<dbReference type="STRING" id="461836.A0A0L0DTD4"/>
<protein>
    <submittedName>
        <fullName evidence="1">Uncharacterized protein</fullName>
    </submittedName>
</protein>
<sequence length="417" mass="43248">MALPIVHADSCRCVIDQSCRCVIDQSRRCVIDQSCRCVIDQSRRCVIDQSRRCVIGPAQNDAINIDFVVDLAQSYHVDLGQRGASLGTGLVDDLVVGDRPTAFDAVVVASFPLPYLPLCLIPPQQLVAAYPQLAVAVSGSDGVIHAYAVGDGDGWRLPDDLASLPEQLPVIELAADAHPFAALNRAGDAAASVVVADIAPSPDGTLLAVGFDDGRVQVGYVDALAAGSPPQSGWIDGPVSALSFSRPPLSPGDAALLAAAHPDVADHIAALAATAPDLYLVAGGSAGSVTVFPHPLVTLDARFPLALPPLHEYNSITGLGFADLTASGVNELVVSTYEKELWVYSVSGSAVAGDLDFELASRLRLSRPVLSFAFVDLSADGSPEFVVVTRAAVHVFVHLPRVGAGAGPAEDAPASES</sequence>
<keyword evidence="2" id="KW-1185">Reference proteome</keyword>
<accession>A0A0L0DTD4</accession>
<gene>
    <name evidence="1" type="ORF">AMSG_10961</name>
</gene>
<evidence type="ECO:0000313" key="1">
    <source>
        <dbReference type="EMBL" id="KNC55316.1"/>
    </source>
</evidence>
<dbReference type="EMBL" id="GL349499">
    <property type="protein sequence ID" value="KNC55316.1"/>
    <property type="molecule type" value="Genomic_DNA"/>
</dbReference>
<dbReference type="InterPro" id="IPR015943">
    <property type="entry name" value="WD40/YVTN_repeat-like_dom_sf"/>
</dbReference>
<dbReference type="RefSeq" id="XP_013753039.1">
    <property type="nucleotide sequence ID" value="XM_013897585.1"/>
</dbReference>
<proteinExistence type="predicted"/>
<dbReference type="SUPFAM" id="SSF50978">
    <property type="entry name" value="WD40 repeat-like"/>
    <property type="match status" value="1"/>
</dbReference>
<dbReference type="GeneID" id="25569055"/>
<dbReference type="Proteomes" id="UP000054408">
    <property type="component" value="Unassembled WGS sequence"/>
</dbReference>
<evidence type="ECO:0000313" key="2">
    <source>
        <dbReference type="Proteomes" id="UP000054408"/>
    </source>
</evidence>
<name>A0A0L0DTD4_THETB</name>
<reference evidence="1 2" key="1">
    <citation type="submission" date="2010-05" db="EMBL/GenBank/DDBJ databases">
        <title>The Genome Sequence of Thecamonas trahens ATCC 50062.</title>
        <authorList>
            <consortium name="The Broad Institute Genome Sequencing Platform"/>
            <person name="Russ C."/>
            <person name="Cuomo C."/>
            <person name="Shea T."/>
            <person name="Young S.K."/>
            <person name="Zeng Q."/>
            <person name="Koehrsen M."/>
            <person name="Haas B."/>
            <person name="Borodovsky M."/>
            <person name="Guigo R."/>
            <person name="Alvarado L."/>
            <person name="Berlin A."/>
            <person name="Bochicchio J."/>
            <person name="Borenstein D."/>
            <person name="Chapman S."/>
            <person name="Chen Z."/>
            <person name="Freedman E."/>
            <person name="Gellesch M."/>
            <person name="Goldberg J."/>
            <person name="Griggs A."/>
            <person name="Gujja S."/>
            <person name="Heilman E."/>
            <person name="Heiman D."/>
            <person name="Hepburn T."/>
            <person name="Howarth C."/>
            <person name="Jen D."/>
            <person name="Larson L."/>
            <person name="Mehta T."/>
            <person name="Park D."/>
            <person name="Pearson M."/>
            <person name="Roberts A."/>
            <person name="Saif S."/>
            <person name="Shenoy N."/>
            <person name="Sisk P."/>
            <person name="Stolte C."/>
            <person name="Sykes S."/>
            <person name="Thomson T."/>
            <person name="Walk T."/>
            <person name="White J."/>
            <person name="Yandava C."/>
            <person name="Burger G."/>
            <person name="Gray M.W."/>
            <person name="Holland P.W.H."/>
            <person name="King N."/>
            <person name="Lang F.B.F."/>
            <person name="Roger A.J."/>
            <person name="Ruiz-Trillo I."/>
            <person name="Lander E."/>
            <person name="Nusbaum C."/>
        </authorList>
    </citation>
    <scope>NUCLEOTIDE SEQUENCE [LARGE SCALE GENOMIC DNA]</scope>
    <source>
        <strain evidence="1 2">ATCC 50062</strain>
    </source>
</reference>
<organism evidence="1 2">
    <name type="scientific">Thecamonas trahens ATCC 50062</name>
    <dbReference type="NCBI Taxonomy" id="461836"/>
    <lineage>
        <taxon>Eukaryota</taxon>
        <taxon>Apusozoa</taxon>
        <taxon>Apusomonadida</taxon>
        <taxon>Apusomonadidae</taxon>
        <taxon>Thecamonas</taxon>
    </lineage>
</organism>
<dbReference type="AlphaFoldDB" id="A0A0L0DTD4"/>